<name>A0A4Y9EJY4_9SPHN</name>
<evidence type="ECO:0000313" key="2">
    <source>
        <dbReference type="EMBL" id="TFU01082.1"/>
    </source>
</evidence>
<keyword evidence="3" id="KW-1185">Reference proteome</keyword>
<proteinExistence type="predicted"/>
<organism evidence="2 3">
    <name type="scientific">Glacieibacterium arshaanense</name>
    <dbReference type="NCBI Taxonomy" id="2511025"/>
    <lineage>
        <taxon>Bacteria</taxon>
        <taxon>Pseudomonadati</taxon>
        <taxon>Pseudomonadota</taxon>
        <taxon>Alphaproteobacteria</taxon>
        <taxon>Sphingomonadales</taxon>
        <taxon>Sphingosinicellaceae</taxon>
        <taxon>Glacieibacterium</taxon>
    </lineage>
</organism>
<dbReference type="EMBL" id="SIHO01000003">
    <property type="protein sequence ID" value="TFU01082.1"/>
    <property type="molecule type" value="Genomic_DNA"/>
</dbReference>
<feature type="compositionally biased region" description="Basic and acidic residues" evidence="1">
    <location>
        <begin position="26"/>
        <end position="66"/>
    </location>
</feature>
<accession>A0A4Y9EJY4</accession>
<evidence type="ECO:0000256" key="1">
    <source>
        <dbReference type="SAM" id="MobiDB-lite"/>
    </source>
</evidence>
<evidence type="ECO:0000313" key="3">
    <source>
        <dbReference type="Proteomes" id="UP000297737"/>
    </source>
</evidence>
<reference evidence="2 3" key="1">
    <citation type="submission" date="2019-02" db="EMBL/GenBank/DDBJ databases">
        <title>Polymorphobacter sp. isolated from the lake at the Tibet of China.</title>
        <authorList>
            <person name="Li A."/>
        </authorList>
    </citation>
    <scope>NUCLEOTIDE SEQUENCE [LARGE SCALE GENOMIC DNA]</scope>
    <source>
        <strain evidence="2 3">DJ1R-1</strain>
    </source>
</reference>
<protein>
    <submittedName>
        <fullName evidence="2">Uncharacterized protein</fullName>
    </submittedName>
</protein>
<feature type="region of interest" description="Disordered" evidence="1">
    <location>
        <begin position="24"/>
        <end position="66"/>
    </location>
</feature>
<gene>
    <name evidence="2" type="ORF">EUV02_12265</name>
</gene>
<dbReference type="RefSeq" id="WP_135246586.1">
    <property type="nucleotide sequence ID" value="NZ_SIHO01000003.1"/>
</dbReference>
<dbReference type="Proteomes" id="UP000297737">
    <property type="component" value="Unassembled WGS sequence"/>
</dbReference>
<sequence>MTTVVLLPVKVVGAGIDAVVTTDAEADQKRGREAREAEEKAKKAHEKQAKADAKAAKDAAKAKPGG</sequence>
<dbReference type="AlphaFoldDB" id="A0A4Y9EJY4"/>
<comment type="caution">
    <text evidence="2">The sequence shown here is derived from an EMBL/GenBank/DDBJ whole genome shotgun (WGS) entry which is preliminary data.</text>
</comment>